<organism evidence="1 2">
    <name type="scientific">Brevibacillus ruminantium</name>
    <dbReference type="NCBI Taxonomy" id="2950604"/>
    <lineage>
        <taxon>Bacteria</taxon>
        <taxon>Bacillati</taxon>
        <taxon>Bacillota</taxon>
        <taxon>Bacilli</taxon>
        <taxon>Bacillales</taxon>
        <taxon>Paenibacillaceae</taxon>
        <taxon>Brevibacillus</taxon>
    </lineage>
</organism>
<gene>
    <name evidence="1" type="ORF">NDK47_08760</name>
</gene>
<dbReference type="Gene3D" id="3.40.91.30">
    <property type="match status" value="1"/>
</dbReference>
<keyword evidence="1" id="KW-0255">Endonuclease</keyword>
<dbReference type="RefSeq" id="WP_251874446.1">
    <property type="nucleotide sequence ID" value="NZ_CP098755.1"/>
</dbReference>
<keyword evidence="1" id="KW-0378">Hydrolase</keyword>
<dbReference type="EC" id="3.1.21.-" evidence="1"/>
<dbReference type="Proteomes" id="UP001056500">
    <property type="component" value="Chromosome"/>
</dbReference>
<dbReference type="InterPro" id="IPR018573">
    <property type="entry name" value="Restrct_endonuc_II_AlwI"/>
</dbReference>
<dbReference type="Pfam" id="PF09491">
    <property type="entry name" value="RE_AlwI"/>
    <property type="match status" value="1"/>
</dbReference>
<name>A0ABY4WKF9_9BACL</name>
<proteinExistence type="predicted"/>
<evidence type="ECO:0000313" key="2">
    <source>
        <dbReference type="Proteomes" id="UP001056500"/>
    </source>
</evidence>
<keyword evidence="1" id="KW-0540">Nuclease</keyword>
<keyword evidence="2" id="KW-1185">Reference proteome</keyword>
<dbReference type="GO" id="GO:0016787">
    <property type="term" value="F:hydrolase activity"/>
    <property type="evidence" value="ECO:0007669"/>
    <property type="project" value="UniProtKB-KW"/>
</dbReference>
<protein>
    <submittedName>
        <fullName evidence="1">AlwI family type II restriction endonuclease</fullName>
        <ecNumber evidence="1">3.1.21.-</ecNumber>
    </submittedName>
</protein>
<accession>A0ABY4WKF9</accession>
<dbReference type="EMBL" id="CP098755">
    <property type="protein sequence ID" value="USG67344.1"/>
    <property type="molecule type" value="Genomic_DNA"/>
</dbReference>
<dbReference type="GO" id="GO:0004519">
    <property type="term" value="F:endonuclease activity"/>
    <property type="evidence" value="ECO:0007669"/>
    <property type="project" value="UniProtKB-KW"/>
</dbReference>
<sequence length="542" mass="62332">MAERKIWFITRPERDPKFHRDALLALWDATNGFTVQWSGNRQAHLNYERALNARGVKRENISNDGSGGRTWAAMLKTFAYVYTDEEGFLVLTKAGKKILEGERVRDNVTKQILTLQIPNAYFLESGFRPQFESTFRIRPARFLIKLTNQARLNYYVTKEEITYFVLTAQNDNQLAPVTDKILTFRSASPADKAQMKREIAENFDHRERSDKGARDFEIAHGDVAHTFMLICDYTGLVEYIRGEALRVDPSNSKKVSEEIEMYDYRYPFNSRYLISLQRMAENNGLDIESYKASSYGDVKPATNKSKTANKIRELLSDYPDLDELTHDDLKEILMNEFPPKEAEKHAHDLKQITHQALNNDFVEGYLNEQDNLVFEDKTGEVFKAIGFEVEMRPKSLANVETEIEILLKYEGSLMGIIDAKNYRTKFPLSAHLASHMASEYLPNYDGYDGRQVSFFGYVTAADWSGEKNLEKISTLTKRAIPDRDIKGIMLSANVLLGFLDYCIDNDLPKHERVQLFLNAIQNRGYSTVGEFLRVATNQVERN</sequence>
<evidence type="ECO:0000313" key="1">
    <source>
        <dbReference type="EMBL" id="USG67344.1"/>
    </source>
</evidence>
<reference evidence="1" key="1">
    <citation type="submission" date="2022-06" db="EMBL/GenBank/DDBJ databases">
        <title>Genome sequencing of Brevibacillus sp. BB3-R1.</title>
        <authorList>
            <person name="Heo J."/>
            <person name="Lee D."/>
            <person name="Won M."/>
            <person name="Han B.-H."/>
            <person name="Hong S.-B."/>
            <person name="Kwon S.-W."/>
        </authorList>
    </citation>
    <scope>NUCLEOTIDE SEQUENCE</scope>
    <source>
        <strain evidence="1">BB3-R1</strain>
    </source>
</reference>